<keyword evidence="1 2" id="KW-0694">RNA-binding</keyword>
<dbReference type="Pfam" id="PF00076">
    <property type="entry name" value="RRM_1"/>
    <property type="match status" value="1"/>
</dbReference>
<feature type="region of interest" description="Disordered" evidence="3">
    <location>
        <begin position="132"/>
        <end position="222"/>
    </location>
</feature>
<reference evidence="5 6" key="1">
    <citation type="submission" date="2021-02" db="EMBL/GenBank/DDBJ databases">
        <title>Variation within the Batrachochytrium salamandrivorans European outbreak.</title>
        <authorList>
            <person name="Kelly M."/>
            <person name="Pasmans F."/>
            <person name="Shea T.P."/>
            <person name="Munoz J.F."/>
            <person name="Carranza S."/>
            <person name="Cuomo C.A."/>
            <person name="Martel A."/>
        </authorList>
    </citation>
    <scope>NUCLEOTIDE SEQUENCE [LARGE SCALE GENOMIC DNA]</scope>
    <source>
        <strain evidence="5 6">AMFP18/2</strain>
    </source>
</reference>
<gene>
    <name evidence="5" type="ORF">BASA50_002587</name>
</gene>
<evidence type="ECO:0000256" key="1">
    <source>
        <dbReference type="ARBA" id="ARBA00022884"/>
    </source>
</evidence>
<evidence type="ECO:0000313" key="6">
    <source>
        <dbReference type="Proteomes" id="UP001648503"/>
    </source>
</evidence>
<dbReference type="Gene3D" id="3.30.70.330">
    <property type="match status" value="1"/>
</dbReference>
<dbReference type="SMART" id="SM00360">
    <property type="entry name" value="RRM"/>
    <property type="match status" value="1"/>
</dbReference>
<dbReference type="CDD" id="cd12411">
    <property type="entry name" value="RRM_ist3_like"/>
    <property type="match status" value="1"/>
</dbReference>
<sequence>MNVVKEIQKLNALELERGLTDKGSWHSQYKDSAYIYIGGFPYQLTEGDMICVFSQFGEVVDVDLVRDKETGKSKGFAFLAYEDQRSTVLAVDNLNGIQISGRTIRVDHTAKYRGPKRDDDFDEEAEYKRKQAILPPHLQDFDPDAQMSDSESSIAGSGDREGQMDADALDPMRQYFADKKAKKNKKAKTEGKVKKDKKDKKEKKDKKDKKRGEESYKGLNKV</sequence>
<name>A0ABQ8FM12_9FUNG</name>
<feature type="domain" description="RRM" evidence="4">
    <location>
        <begin position="33"/>
        <end position="111"/>
    </location>
</feature>
<evidence type="ECO:0000313" key="5">
    <source>
        <dbReference type="EMBL" id="KAH6599998.1"/>
    </source>
</evidence>
<dbReference type="EMBL" id="JAFCIX010000051">
    <property type="protein sequence ID" value="KAH6599998.1"/>
    <property type="molecule type" value="Genomic_DNA"/>
</dbReference>
<protein>
    <recommendedName>
        <fullName evidence="4">RRM domain-containing protein</fullName>
    </recommendedName>
</protein>
<dbReference type="InterPro" id="IPR045844">
    <property type="entry name" value="RRM_Ist3-like"/>
</dbReference>
<dbReference type="Proteomes" id="UP001648503">
    <property type="component" value="Unassembled WGS sequence"/>
</dbReference>
<dbReference type="InterPro" id="IPR035979">
    <property type="entry name" value="RBD_domain_sf"/>
</dbReference>
<evidence type="ECO:0000256" key="3">
    <source>
        <dbReference type="SAM" id="MobiDB-lite"/>
    </source>
</evidence>
<dbReference type="InterPro" id="IPR000504">
    <property type="entry name" value="RRM_dom"/>
</dbReference>
<evidence type="ECO:0000256" key="2">
    <source>
        <dbReference type="PROSITE-ProRule" id="PRU00176"/>
    </source>
</evidence>
<accession>A0ABQ8FM12</accession>
<dbReference type="SUPFAM" id="SSF54928">
    <property type="entry name" value="RNA-binding domain, RBD"/>
    <property type="match status" value="1"/>
</dbReference>
<proteinExistence type="predicted"/>
<keyword evidence="6" id="KW-1185">Reference proteome</keyword>
<dbReference type="PANTHER" id="PTHR45880">
    <property type="entry name" value="RNA-BINDING MOTIF PROTEIN, X-LINKED 2"/>
    <property type="match status" value="1"/>
</dbReference>
<comment type="caution">
    <text evidence="5">The sequence shown here is derived from an EMBL/GenBank/DDBJ whole genome shotgun (WGS) entry which is preliminary data.</text>
</comment>
<dbReference type="InterPro" id="IPR051847">
    <property type="entry name" value="RNA_proc/Spliceosome_comp"/>
</dbReference>
<dbReference type="PANTHER" id="PTHR45880:SF1">
    <property type="entry name" value="RNA-BINDING MOTIF PROTEIN, X-LINKED 2"/>
    <property type="match status" value="1"/>
</dbReference>
<evidence type="ECO:0000259" key="4">
    <source>
        <dbReference type="PROSITE" id="PS50102"/>
    </source>
</evidence>
<organism evidence="5 6">
    <name type="scientific">Batrachochytrium salamandrivorans</name>
    <dbReference type="NCBI Taxonomy" id="1357716"/>
    <lineage>
        <taxon>Eukaryota</taxon>
        <taxon>Fungi</taxon>
        <taxon>Fungi incertae sedis</taxon>
        <taxon>Chytridiomycota</taxon>
        <taxon>Chytridiomycota incertae sedis</taxon>
        <taxon>Chytridiomycetes</taxon>
        <taxon>Rhizophydiales</taxon>
        <taxon>Rhizophydiales incertae sedis</taxon>
        <taxon>Batrachochytrium</taxon>
    </lineage>
</organism>
<dbReference type="InterPro" id="IPR012677">
    <property type="entry name" value="Nucleotide-bd_a/b_plait_sf"/>
</dbReference>
<dbReference type="PROSITE" id="PS50102">
    <property type="entry name" value="RRM"/>
    <property type="match status" value="1"/>
</dbReference>
<feature type="compositionally biased region" description="Basic residues" evidence="3">
    <location>
        <begin position="194"/>
        <end position="209"/>
    </location>
</feature>